<evidence type="ECO:0000313" key="3">
    <source>
        <dbReference type="Proteomes" id="UP000692954"/>
    </source>
</evidence>
<feature type="coiled-coil region" evidence="1">
    <location>
        <begin position="71"/>
        <end position="118"/>
    </location>
</feature>
<evidence type="ECO:0000256" key="1">
    <source>
        <dbReference type="SAM" id="Coils"/>
    </source>
</evidence>
<keyword evidence="3" id="KW-1185">Reference proteome</keyword>
<dbReference type="Proteomes" id="UP000692954">
    <property type="component" value="Unassembled WGS sequence"/>
</dbReference>
<dbReference type="AlphaFoldDB" id="A0A8S1PTE3"/>
<proteinExistence type="predicted"/>
<comment type="caution">
    <text evidence="2">The sequence shown here is derived from an EMBL/GenBank/DDBJ whole genome shotgun (WGS) entry which is preliminary data.</text>
</comment>
<sequence>MNNNRMNCSLQQMIYNVEKKSLFHLKLITQQSYKSITSELFVVAQSQNQEKEIKEFEQDQLFENLIDFSNKQNLLYQLKQKEIEVVLLKNKEAQYEEYDKLKEQYNQQQEEYKIIDDQSKQPLNLSLQ</sequence>
<keyword evidence="1" id="KW-0175">Coiled coil</keyword>
<evidence type="ECO:0000313" key="2">
    <source>
        <dbReference type="EMBL" id="CAD8106587.1"/>
    </source>
</evidence>
<accession>A0A8S1PTE3</accession>
<gene>
    <name evidence="2" type="ORF">PSON_ATCC_30995.1.T0870057</name>
</gene>
<name>A0A8S1PTE3_9CILI</name>
<reference evidence="2" key="1">
    <citation type="submission" date="2021-01" db="EMBL/GenBank/DDBJ databases">
        <authorList>
            <consortium name="Genoscope - CEA"/>
            <person name="William W."/>
        </authorList>
    </citation>
    <scope>NUCLEOTIDE SEQUENCE</scope>
</reference>
<protein>
    <submittedName>
        <fullName evidence="2">Uncharacterized protein</fullName>
    </submittedName>
</protein>
<dbReference type="EMBL" id="CAJJDN010000087">
    <property type="protein sequence ID" value="CAD8106587.1"/>
    <property type="molecule type" value="Genomic_DNA"/>
</dbReference>
<organism evidence="2 3">
    <name type="scientific">Paramecium sonneborni</name>
    <dbReference type="NCBI Taxonomy" id="65129"/>
    <lineage>
        <taxon>Eukaryota</taxon>
        <taxon>Sar</taxon>
        <taxon>Alveolata</taxon>
        <taxon>Ciliophora</taxon>
        <taxon>Intramacronucleata</taxon>
        <taxon>Oligohymenophorea</taxon>
        <taxon>Peniculida</taxon>
        <taxon>Parameciidae</taxon>
        <taxon>Paramecium</taxon>
    </lineage>
</organism>